<organism evidence="4 5">
    <name type="scientific">Thalassospira xiamenensis</name>
    <dbReference type="NCBI Taxonomy" id="220697"/>
    <lineage>
        <taxon>Bacteria</taxon>
        <taxon>Pseudomonadati</taxon>
        <taxon>Pseudomonadota</taxon>
        <taxon>Alphaproteobacteria</taxon>
        <taxon>Rhodospirillales</taxon>
        <taxon>Thalassospiraceae</taxon>
        <taxon>Thalassospira</taxon>
    </lineage>
</organism>
<dbReference type="Proteomes" id="UP000219068">
    <property type="component" value="Unassembled WGS sequence"/>
</dbReference>
<dbReference type="GO" id="GO:0003677">
    <property type="term" value="F:DNA binding"/>
    <property type="evidence" value="ECO:0007669"/>
    <property type="project" value="InterPro"/>
</dbReference>
<accession>A0A285TY27</accession>
<dbReference type="Pfam" id="PF10073">
    <property type="entry name" value="GapR_DNA-bd"/>
    <property type="match status" value="1"/>
</dbReference>
<proteinExistence type="inferred from homology"/>
<feature type="coiled-coil region" evidence="2">
    <location>
        <begin position="12"/>
        <end position="39"/>
    </location>
</feature>
<gene>
    <name evidence="4" type="ORF">SAMN05428964_10940</name>
</gene>
<reference evidence="4 5" key="1">
    <citation type="submission" date="2017-08" db="EMBL/GenBank/DDBJ databases">
        <authorList>
            <person name="de Groot N.N."/>
        </authorList>
    </citation>
    <scope>NUCLEOTIDE SEQUENCE [LARGE SCALE GENOMIC DNA]</scope>
    <source>
        <strain evidence="4 5">USBA 78</strain>
    </source>
</reference>
<evidence type="ECO:0000256" key="2">
    <source>
        <dbReference type="SAM" id="Coils"/>
    </source>
</evidence>
<evidence type="ECO:0000313" key="5">
    <source>
        <dbReference type="Proteomes" id="UP000219068"/>
    </source>
</evidence>
<dbReference type="InterPro" id="IPR018753">
    <property type="entry name" value="GapR-like"/>
</dbReference>
<evidence type="ECO:0000259" key="3">
    <source>
        <dbReference type="Pfam" id="PF10073"/>
    </source>
</evidence>
<dbReference type="HAMAP" id="MF_00797">
    <property type="entry name" value="UPF0335"/>
    <property type="match status" value="1"/>
</dbReference>
<feature type="domain" description="GapR-like DNA-binding" evidence="3">
    <location>
        <begin position="8"/>
        <end position="79"/>
    </location>
</feature>
<dbReference type="InterPro" id="IPR046367">
    <property type="entry name" value="GapR-like_DNA-bd"/>
</dbReference>
<dbReference type="RefSeq" id="WP_097053599.1">
    <property type="nucleotide sequence ID" value="NZ_OBMM01000009.1"/>
</dbReference>
<comment type="similarity">
    <text evidence="1">Belongs to the UPF0335 family.</text>
</comment>
<dbReference type="AlphaFoldDB" id="A0A285TY27"/>
<protein>
    <recommendedName>
        <fullName evidence="1">UPF0335 protein SAMN05428964_10940</fullName>
    </recommendedName>
</protein>
<evidence type="ECO:0000256" key="1">
    <source>
        <dbReference type="HAMAP-Rule" id="MF_00797"/>
    </source>
</evidence>
<dbReference type="EMBL" id="OBMM01000009">
    <property type="protein sequence ID" value="SOC30428.1"/>
    <property type="molecule type" value="Genomic_DNA"/>
</dbReference>
<sequence length="81" mass="9427">MTEVGGIAADQLVSYIERIERLEEEKANLMADIKEVYGEAKALGYDVKILRQIIRLRKMEDHERTEQEEILEVYKRALGMS</sequence>
<keyword evidence="2" id="KW-0175">Coiled coil</keyword>
<name>A0A285TY27_9PROT</name>
<evidence type="ECO:0000313" key="4">
    <source>
        <dbReference type="EMBL" id="SOC30428.1"/>
    </source>
</evidence>
<dbReference type="NCBIfam" id="NF010247">
    <property type="entry name" value="PRK13694.1"/>
    <property type="match status" value="1"/>
</dbReference>